<sequence length="445" mass="49161">MSDTSDFRNPSTRSQAPQHILIVGCGIAGPVLASLLLSSQTPITKLPHITILERNTAALGSGQNIDIRGIGKHVIEKLGLTQGIKEATTGEEGVKIVDANNRIWAKYAADKTGEVETGTSDVEILRGRLAEILLKQVREVSEDVGARGGFRVEFIFGDNIESLEQDDEKVYVRLAKAGSRTYDLVVGADGLHSKTRRLAWGAEQEGCLRPLRMYGAFFSTTKEKADGEWRSWYHAPGGVSVMLRPSGTKEKSTVLVLLADKNDNIAKEMAGQGRDVSAQKRLVLKKLEGINWQEKRLKTAVKAADDFYFDTTAQIKLNRWSKGRVVLLGDAGYCASPFSGMGSTLALAGAYHLAGSLVAHPQDQRDHAFAQYEECMRPLVVKAQKLPPGMPHLIHPQTVWGVWLLRMFCAIVHWSGLIHLMSRFRGPPAQVKEFQEYDFKVKKEQ</sequence>
<dbReference type="SUPFAM" id="SSF51905">
    <property type="entry name" value="FAD/NAD(P)-binding domain"/>
    <property type="match status" value="1"/>
</dbReference>
<dbReference type="GO" id="GO:0016491">
    <property type="term" value="F:oxidoreductase activity"/>
    <property type="evidence" value="ECO:0007669"/>
    <property type="project" value="UniProtKB-KW"/>
</dbReference>
<dbReference type="HOGENOM" id="CLU_009665_1_1_1"/>
<keyword evidence="1" id="KW-0285">Flavoprotein</keyword>
<evidence type="ECO:0000256" key="4">
    <source>
        <dbReference type="SAM" id="Phobius"/>
    </source>
</evidence>
<reference evidence="6 7" key="1">
    <citation type="journal article" date="2014" name="BMC Genomics">
        <title>Genome sequencing of four Aureobasidium pullulans varieties: biotechnological potential, stress tolerance, and description of new species.</title>
        <authorList>
            <person name="Gostin Ar C."/>
            <person name="Ohm R.A."/>
            <person name="Kogej T."/>
            <person name="Sonjak S."/>
            <person name="Turk M."/>
            <person name="Zajc J."/>
            <person name="Zalar P."/>
            <person name="Grube M."/>
            <person name="Sun H."/>
            <person name="Han J."/>
            <person name="Sharma A."/>
            <person name="Chiniquy J."/>
            <person name="Ngan C.Y."/>
            <person name="Lipzen A."/>
            <person name="Barry K."/>
            <person name="Grigoriev I.V."/>
            <person name="Gunde-Cimerman N."/>
        </authorList>
    </citation>
    <scope>NUCLEOTIDE SEQUENCE [LARGE SCALE GENOMIC DNA]</scope>
    <source>
        <strain evidence="6 7">CBS 110374</strain>
    </source>
</reference>
<evidence type="ECO:0000256" key="2">
    <source>
        <dbReference type="ARBA" id="ARBA00022827"/>
    </source>
</evidence>
<evidence type="ECO:0000256" key="1">
    <source>
        <dbReference type="ARBA" id="ARBA00022630"/>
    </source>
</evidence>
<proteinExistence type="predicted"/>
<keyword evidence="4" id="KW-0812">Transmembrane</keyword>
<evidence type="ECO:0000313" key="6">
    <source>
        <dbReference type="EMBL" id="KEQ57700.1"/>
    </source>
</evidence>
<dbReference type="EMBL" id="KL584875">
    <property type="protein sequence ID" value="KEQ57700.1"/>
    <property type="molecule type" value="Genomic_DNA"/>
</dbReference>
<dbReference type="Pfam" id="PF01494">
    <property type="entry name" value="FAD_binding_3"/>
    <property type="match status" value="1"/>
</dbReference>
<evidence type="ECO:0000259" key="5">
    <source>
        <dbReference type="Pfam" id="PF01494"/>
    </source>
</evidence>
<keyword evidence="4" id="KW-0472">Membrane</keyword>
<dbReference type="AlphaFoldDB" id="A0A074VAP2"/>
<keyword evidence="2" id="KW-0274">FAD</keyword>
<dbReference type="PRINTS" id="PR00420">
    <property type="entry name" value="RNGMNOXGNASE"/>
</dbReference>
<dbReference type="InterPro" id="IPR036188">
    <property type="entry name" value="FAD/NAD-bd_sf"/>
</dbReference>
<feature type="transmembrane region" description="Helical" evidence="4">
    <location>
        <begin position="20"/>
        <end position="37"/>
    </location>
</feature>
<accession>A0A074VAP2</accession>
<dbReference type="InterPro" id="IPR002938">
    <property type="entry name" value="FAD-bd"/>
</dbReference>
<dbReference type="RefSeq" id="XP_040874724.1">
    <property type="nucleotide sequence ID" value="XM_041023867.1"/>
</dbReference>
<name>A0A074VAP2_AURM1</name>
<dbReference type="Proteomes" id="UP000030672">
    <property type="component" value="Unassembled WGS sequence"/>
</dbReference>
<dbReference type="Gene3D" id="3.50.50.60">
    <property type="entry name" value="FAD/NAD(P)-binding domain"/>
    <property type="match status" value="1"/>
</dbReference>
<dbReference type="InterPro" id="IPR051704">
    <property type="entry name" value="FAD_aromatic-hydroxylase"/>
</dbReference>
<dbReference type="GO" id="GO:0071949">
    <property type="term" value="F:FAD binding"/>
    <property type="evidence" value="ECO:0007669"/>
    <property type="project" value="InterPro"/>
</dbReference>
<dbReference type="PANTHER" id="PTHR46865">
    <property type="entry name" value="OXIDOREDUCTASE-RELATED"/>
    <property type="match status" value="1"/>
</dbReference>
<dbReference type="Gene3D" id="3.30.9.10">
    <property type="entry name" value="D-Amino Acid Oxidase, subunit A, domain 2"/>
    <property type="match status" value="1"/>
</dbReference>
<gene>
    <name evidence="6" type="ORF">M437DRAFT_61081</name>
</gene>
<keyword evidence="3" id="KW-0560">Oxidoreductase</keyword>
<evidence type="ECO:0000313" key="7">
    <source>
        <dbReference type="Proteomes" id="UP000030672"/>
    </source>
</evidence>
<dbReference type="STRING" id="1043003.A0A074VAP2"/>
<dbReference type="GeneID" id="63917240"/>
<keyword evidence="7" id="KW-1185">Reference proteome</keyword>
<dbReference type="PANTHER" id="PTHR46865:SF2">
    <property type="entry name" value="MONOOXYGENASE"/>
    <property type="match status" value="1"/>
</dbReference>
<protein>
    <submittedName>
        <fullName evidence="6">2-polyprenyl-6-methoxyphenol hydroxylase-like oxidoreductase</fullName>
    </submittedName>
</protein>
<keyword evidence="4" id="KW-1133">Transmembrane helix</keyword>
<organism evidence="6 7">
    <name type="scientific">Aureobasidium melanogenum (strain CBS 110374)</name>
    <name type="common">Aureobasidium pullulans var. melanogenum</name>
    <dbReference type="NCBI Taxonomy" id="1043003"/>
    <lineage>
        <taxon>Eukaryota</taxon>
        <taxon>Fungi</taxon>
        <taxon>Dikarya</taxon>
        <taxon>Ascomycota</taxon>
        <taxon>Pezizomycotina</taxon>
        <taxon>Dothideomycetes</taxon>
        <taxon>Dothideomycetidae</taxon>
        <taxon>Dothideales</taxon>
        <taxon>Saccotheciaceae</taxon>
        <taxon>Aureobasidium</taxon>
    </lineage>
</organism>
<evidence type="ECO:0000256" key="3">
    <source>
        <dbReference type="ARBA" id="ARBA00023002"/>
    </source>
</evidence>
<feature type="domain" description="FAD-binding" evidence="5">
    <location>
        <begin position="20"/>
        <end position="379"/>
    </location>
</feature>